<feature type="compositionally biased region" description="Gly residues" evidence="11">
    <location>
        <begin position="1312"/>
        <end position="1328"/>
    </location>
</feature>
<feature type="compositionally biased region" description="Low complexity" evidence="11">
    <location>
        <begin position="1050"/>
        <end position="1059"/>
    </location>
</feature>
<feature type="transmembrane region" description="Helical" evidence="12">
    <location>
        <begin position="208"/>
        <end position="228"/>
    </location>
</feature>
<feature type="transmembrane region" description="Helical" evidence="12">
    <location>
        <begin position="556"/>
        <end position="579"/>
    </location>
</feature>
<dbReference type="OrthoDB" id="568285at2759"/>
<organism evidence="14 15">
    <name type="scientific">Edaphochlamys debaryana</name>
    <dbReference type="NCBI Taxonomy" id="47281"/>
    <lineage>
        <taxon>Eukaryota</taxon>
        <taxon>Viridiplantae</taxon>
        <taxon>Chlorophyta</taxon>
        <taxon>core chlorophytes</taxon>
        <taxon>Chlorophyceae</taxon>
        <taxon>CS clade</taxon>
        <taxon>Chlamydomonadales</taxon>
        <taxon>Chlamydomonadales incertae sedis</taxon>
        <taxon>Edaphochlamys</taxon>
    </lineage>
</organism>
<keyword evidence="8" id="KW-0505">Motor protein</keyword>
<feature type="domain" description="Fungal lipase-type" evidence="13">
    <location>
        <begin position="786"/>
        <end position="938"/>
    </location>
</feature>
<feature type="repeat" description="TPR" evidence="10">
    <location>
        <begin position="2267"/>
        <end position="2300"/>
    </location>
</feature>
<dbReference type="GO" id="GO:0006629">
    <property type="term" value="P:lipid metabolic process"/>
    <property type="evidence" value="ECO:0007669"/>
    <property type="project" value="InterPro"/>
</dbReference>
<dbReference type="SMART" id="SM00028">
    <property type="entry name" value="TPR"/>
    <property type="match status" value="5"/>
</dbReference>
<evidence type="ECO:0000313" key="15">
    <source>
        <dbReference type="Proteomes" id="UP000612055"/>
    </source>
</evidence>
<evidence type="ECO:0000313" key="14">
    <source>
        <dbReference type="EMBL" id="KAG2490690.1"/>
    </source>
</evidence>
<evidence type="ECO:0000256" key="7">
    <source>
        <dbReference type="ARBA" id="ARBA00023054"/>
    </source>
</evidence>
<sequence length="2408" mass="253135">MRAGLLTSSAHQTGELGPHPPDTKPPTLAALSPGRPPSPAAAAAAVEGGAGAAVAGPGCGGAPHGAGDNDDGGASSASASPTARPGPASAPALAATAHDVPAVHDAVRDDVVLRIEYCSEKEVKALTWLVVGVVLFGVAVTVALKLVASLESESWYVPDSDRTLFATNRIAGYICIALTAALWVLYVARGLLATARRAVWGRRRGRSFWLRLAELSVLIVRLCCWVAANDQRMLRDDCPRYERLLVGTYLIRATMDNTLLYIWLITARGSTLWRDRLHARHPPLPQRLVGAAWACLRCCLVGGRGGAAAVGQLAVLGGKGAAQEAQRAGGLAVNVLEGGGRKPGRTRAAHAATGVEEEEVEQEEVEDGDGGKAGAGGLPPAPAPAVLLEVSAGAAGNGKGQEAKASASPSPPTPVPVASPRAVSLAEGLGAAAPGVAPRPALEPGGQGDGRAAVERGRGPQECRVSPAVARAAAAAAQASPGHGWGWGVGAAASLHEVLFVDAGCFAFAAGPLAWLWAPFQLLVVATAALMARLAQQRSDPAACLQYYSTCRELTSGSFILLCLVLGAEVVYVLVYFVFCRKALSYLRSRPYIWFRQLNINLSVEVRIRGVVLLFLVANDVVQLFVDPSVDTPSGSRRCRYALDSILGVWSAQVVAVTLVVSLAWLFSPRSVGAGLPLLQATLQRFAWTEAGLPRALQRRLASLPPHTAPRNRERLEGEPMFCFETAVKLCYWCEHAYDYDEPGCTPLVPLGVLMGLYGLSQIKVMRDPESDIKAVLAWNDHRVLVCFRGTATLRAACVDISATQVAYHNRGAFDHPLAPRAAVHRGFQWSWLCNGFNRRLLSWLASYRDEHPGATILVSGHSLGGAHANLCALDLVRQEAERAEAGTGPLLPPQQLRCYTFGAPRVGNAPYAALYDKHVNETWNVINGNDVVPLSPKYVAWFSYKHPGHKVIVKRGDLIVRPTFMENSVARLPCSRSVRQHLLSSYRRSMLGVLRMQTHGKHVEGGVRGLVHMARSCHLPDLDQALADLAAEARAVAAAAVQAAERASAAAEAQDSAELPPPSSPAEGQAAAQAAERAAGEGHLQGQGQERGRGAETASSAERRAAGLGLPPPSPPGGSGSDTGHAAGTDAAAEPEPQPGPRRGPGRRRRAAGRRRPRAVPAALAAAATGAADLAARGGSAVLAALGRERSVRLLLRPEFAQLTPAAPAGPPQPPASPSAAPSRPPGGDGPGPQRPWLDNADLRSTRQALRRLALRLSLGMELFGLDTGLTDGRLADDGSGGGGGCDAGSKPQPQQPPGARPGPPELEGEQGPGPGSVGAAAGGMGGSLSVEGGRARVDARGTGEERRAVAEYLAQRGIPEADAARLVAFRDKAVRATSGAAASTSSSAPPTSTAVGVPVPFANATATATLTVTQTVVQKGAPPDKKESLVALAKKGLKLTRLAVEKLGPSLPFPGAEAANLVLAVLELVDTAVANSGDLADLRDRALAFLDILAAYQGELLALRRYKEVVGQYVEHLQLTPLLGIVAYAQAYSSRNCLARLLTAGGDAETFAQLAGRMRDLGEQVQSLLAAGSNARLQALQGAVEESRALLASAAQHQDPSAEARALVEQLDGLEAVMGDAGKLSSVMQKLDVSARVTVETVASLLQSHLDKGTQRHIVQPDLRLLWSKHFGGEAEVPWFAFWSVFPALLKDTLPDGSLVEALCGLLADGARRQALQRALEQANPETLSVWELKVSFSGDEALLPQVRRLLGDAGQDTLQRAATNAFAAAAAAGSVQGVTSATASQPAAAWPSQLPPLPPSYTGREEEAEALAAHLRQHGSLALLAPGGFGKSCPAADVAARVLCAAGAVEAGGAAVWVDLREVGSGAEVEARFCAALALKMEESDNAPRILAAVRRLGEAAGGAAGGSSPVAAVVVVDKAEDSLLQPQAAEALRGLLGKMLAEAPSVRLVITSRAPLGGDLPLQERRVGAISADAAARLLQAAVPDLTPAQAAEVAAACHCVPLVAEALAYGKLVLEDLPKLAAAAATAQGDVTSATVRLVLASLSRPQQLAAACLAVLPSAFDGEAAAAVTGLPGSQPQALLRVLYQHSVLQRADGQRHVMHMLVRQQAAELGAAMDATLRPRAEGRFVQYMLRLLRDWADMYGSAKEWRLAMAAARAQQADLGRLFELLGGMSPEHGMELNQQPASCIKARGRHEEAEPLYRQVLELRQRVLGPEHPDTVSSINNLASCIQARGRYEEAEPLYRQALELRQRVLGPEHPNTVNLINNLASCIQARGRYEEAEPLYRQALELRQRVLGPEHPDTVNLINNLASCIQARGRYEKAEPLYRQALELRQRVLGPEHPNTVNLINNLATCIQARGRYEEAEPLYRQALELRQRVLGPEHPDTVNSINNLASCIQARGS</sequence>
<dbReference type="Pfam" id="PF13374">
    <property type="entry name" value="TPR_10"/>
    <property type="match status" value="2"/>
</dbReference>
<keyword evidence="6 10" id="KW-0802">TPR repeat</keyword>
<feature type="compositionally biased region" description="Low complexity" evidence="11">
    <location>
        <begin position="1066"/>
        <end position="1089"/>
    </location>
</feature>
<keyword evidence="12" id="KW-0472">Membrane</keyword>
<dbReference type="InterPro" id="IPR011990">
    <property type="entry name" value="TPR-like_helical_dom_sf"/>
</dbReference>
<feature type="transmembrane region" description="Helical" evidence="12">
    <location>
        <begin position="170"/>
        <end position="188"/>
    </location>
</feature>
<dbReference type="InterPro" id="IPR002151">
    <property type="entry name" value="Kinesin_light"/>
</dbReference>
<evidence type="ECO:0000256" key="9">
    <source>
        <dbReference type="ARBA" id="ARBA00023212"/>
    </source>
</evidence>
<feature type="region of interest" description="Disordered" evidence="11">
    <location>
        <begin position="337"/>
        <end position="383"/>
    </location>
</feature>
<dbReference type="GO" id="GO:0005871">
    <property type="term" value="C:kinesin complex"/>
    <property type="evidence" value="ECO:0007669"/>
    <property type="project" value="InterPro"/>
</dbReference>
<dbReference type="CDD" id="cd21037">
    <property type="entry name" value="MLKL_NTD"/>
    <property type="match status" value="1"/>
</dbReference>
<feature type="transmembrane region" description="Helical" evidence="12">
    <location>
        <begin position="514"/>
        <end position="535"/>
    </location>
</feature>
<feature type="compositionally biased region" description="Basic and acidic residues" evidence="11">
    <location>
        <begin position="1335"/>
        <end position="1344"/>
    </location>
</feature>
<dbReference type="PANTHER" id="PTHR45783:SF3">
    <property type="entry name" value="KINESIN LIGHT CHAIN"/>
    <property type="match status" value="1"/>
</dbReference>
<dbReference type="Proteomes" id="UP000612055">
    <property type="component" value="Unassembled WGS sequence"/>
</dbReference>
<dbReference type="InterPro" id="IPR027417">
    <property type="entry name" value="P-loop_NTPase"/>
</dbReference>
<gene>
    <name evidence="14" type="ORF">HYH03_010852</name>
</gene>
<feature type="region of interest" description="Disordered" evidence="11">
    <location>
        <begin position="395"/>
        <end position="421"/>
    </location>
</feature>
<feature type="region of interest" description="Disordered" evidence="11">
    <location>
        <begin position="1"/>
        <end position="93"/>
    </location>
</feature>
<proteinExistence type="inferred from homology"/>
<keyword evidence="9" id="KW-0206">Cytoskeleton</keyword>
<dbReference type="Pfam" id="PF13424">
    <property type="entry name" value="TPR_12"/>
    <property type="match status" value="2"/>
</dbReference>
<feature type="region of interest" description="Disordered" evidence="11">
    <location>
        <begin position="1050"/>
        <end position="1162"/>
    </location>
</feature>
<dbReference type="GO" id="GO:0005874">
    <property type="term" value="C:microtubule"/>
    <property type="evidence" value="ECO:0007669"/>
    <property type="project" value="UniProtKB-KW"/>
</dbReference>
<protein>
    <recommendedName>
        <fullName evidence="13">Fungal lipase-type domain-containing protein</fullName>
    </recommendedName>
</protein>
<comment type="subcellular location">
    <subcellularLocation>
        <location evidence="1">Cytoplasm</location>
        <location evidence="1">Cytoskeleton</location>
    </subcellularLocation>
</comment>
<keyword evidence="12" id="KW-0812">Transmembrane</keyword>
<feature type="repeat" description="TPR" evidence="10">
    <location>
        <begin position="2225"/>
        <end position="2258"/>
    </location>
</feature>
<name>A0A836BVQ3_9CHLO</name>
<dbReference type="GO" id="GO:0019894">
    <property type="term" value="F:kinesin binding"/>
    <property type="evidence" value="ECO:0007669"/>
    <property type="project" value="TreeGrafter"/>
</dbReference>
<keyword evidence="4" id="KW-0493">Microtubule</keyword>
<dbReference type="SUPFAM" id="SSF48452">
    <property type="entry name" value="TPR-like"/>
    <property type="match status" value="2"/>
</dbReference>
<feature type="compositionally biased region" description="Low complexity" evidence="11">
    <location>
        <begin position="72"/>
        <end position="93"/>
    </location>
</feature>
<accession>A0A836BVQ3</accession>
<feature type="transmembrane region" description="Helical" evidence="12">
    <location>
        <begin position="647"/>
        <end position="667"/>
    </location>
</feature>
<feature type="compositionally biased region" description="Low complexity" evidence="11">
    <location>
        <begin position="1123"/>
        <end position="1136"/>
    </location>
</feature>
<keyword evidence="5" id="KW-0677">Repeat</keyword>
<dbReference type="CDD" id="cd00519">
    <property type="entry name" value="Lipase_3"/>
    <property type="match status" value="1"/>
</dbReference>
<feature type="repeat" description="TPR" evidence="10">
    <location>
        <begin position="2351"/>
        <end position="2384"/>
    </location>
</feature>
<keyword evidence="15" id="KW-1185">Reference proteome</keyword>
<evidence type="ECO:0000256" key="12">
    <source>
        <dbReference type="SAM" id="Phobius"/>
    </source>
</evidence>
<feature type="compositionally biased region" description="Low complexity" evidence="11">
    <location>
        <begin position="40"/>
        <end position="56"/>
    </location>
</feature>
<dbReference type="PANTHER" id="PTHR45783">
    <property type="entry name" value="KINESIN LIGHT CHAIN"/>
    <property type="match status" value="1"/>
</dbReference>
<dbReference type="GO" id="GO:0007018">
    <property type="term" value="P:microtubule-based movement"/>
    <property type="evidence" value="ECO:0007669"/>
    <property type="project" value="TreeGrafter"/>
</dbReference>
<evidence type="ECO:0000256" key="6">
    <source>
        <dbReference type="ARBA" id="ARBA00022803"/>
    </source>
</evidence>
<keyword evidence="7" id="KW-0175">Coiled coil</keyword>
<dbReference type="Pfam" id="PF01764">
    <property type="entry name" value="Lipase_3"/>
    <property type="match status" value="1"/>
</dbReference>
<comment type="similarity">
    <text evidence="2">Belongs to the kinesin light chain family.</text>
</comment>
<evidence type="ECO:0000256" key="2">
    <source>
        <dbReference type="ARBA" id="ARBA00009622"/>
    </source>
</evidence>
<dbReference type="PRINTS" id="PR00381">
    <property type="entry name" value="KINESINLIGHT"/>
</dbReference>
<evidence type="ECO:0000256" key="1">
    <source>
        <dbReference type="ARBA" id="ARBA00004245"/>
    </source>
</evidence>
<dbReference type="SUPFAM" id="SSF53474">
    <property type="entry name" value="alpha/beta-Hydrolases"/>
    <property type="match status" value="1"/>
</dbReference>
<dbReference type="InterPro" id="IPR019734">
    <property type="entry name" value="TPR_rpt"/>
</dbReference>
<feature type="compositionally biased region" description="Acidic residues" evidence="11">
    <location>
        <begin position="355"/>
        <end position="368"/>
    </location>
</feature>
<evidence type="ECO:0000256" key="5">
    <source>
        <dbReference type="ARBA" id="ARBA00022737"/>
    </source>
</evidence>
<dbReference type="InterPro" id="IPR059179">
    <property type="entry name" value="MLKL-like_MCAfunc"/>
</dbReference>
<feature type="transmembrane region" description="Helical" evidence="12">
    <location>
        <begin position="125"/>
        <end position="150"/>
    </location>
</feature>
<dbReference type="Gene3D" id="1.25.40.10">
    <property type="entry name" value="Tetratricopeptide repeat domain"/>
    <property type="match status" value="2"/>
</dbReference>
<evidence type="ECO:0000259" key="13">
    <source>
        <dbReference type="Pfam" id="PF01764"/>
    </source>
</evidence>
<comment type="caution">
    <text evidence="14">The sequence shown here is derived from an EMBL/GenBank/DDBJ whole genome shotgun (WGS) entry which is preliminary data.</text>
</comment>
<feature type="compositionally biased region" description="Polar residues" evidence="11">
    <location>
        <begin position="1"/>
        <end position="12"/>
    </location>
</feature>
<evidence type="ECO:0000256" key="10">
    <source>
        <dbReference type="PROSITE-ProRule" id="PRU00339"/>
    </source>
</evidence>
<feature type="compositionally biased region" description="Pro residues" evidence="11">
    <location>
        <begin position="1295"/>
        <end position="1306"/>
    </location>
</feature>
<feature type="compositionally biased region" description="Basic residues" evidence="11">
    <location>
        <begin position="1145"/>
        <end position="1159"/>
    </location>
</feature>
<dbReference type="Gene3D" id="3.40.50.300">
    <property type="entry name" value="P-loop containing nucleotide triphosphate hydrolases"/>
    <property type="match status" value="1"/>
</dbReference>
<feature type="region of interest" description="Disordered" evidence="11">
    <location>
        <begin position="1276"/>
        <end position="1344"/>
    </location>
</feature>
<keyword evidence="3" id="KW-0963">Cytoplasm</keyword>
<dbReference type="Gene3D" id="3.40.50.1820">
    <property type="entry name" value="alpha/beta hydrolase"/>
    <property type="match status" value="1"/>
</dbReference>
<evidence type="ECO:0000256" key="3">
    <source>
        <dbReference type="ARBA" id="ARBA00022490"/>
    </source>
</evidence>
<feature type="region of interest" description="Disordered" evidence="11">
    <location>
        <begin position="434"/>
        <end position="460"/>
    </location>
</feature>
<reference evidence="14" key="1">
    <citation type="journal article" date="2020" name="bioRxiv">
        <title>Comparative genomics of Chlamydomonas.</title>
        <authorList>
            <person name="Craig R.J."/>
            <person name="Hasan A.R."/>
            <person name="Ness R.W."/>
            <person name="Keightley P.D."/>
        </authorList>
    </citation>
    <scope>NUCLEOTIDE SEQUENCE</scope>
    <source>
        <strain evidence="14">CCAP 11/70</strain>
    </source>
</reference>
<dbReference type="InterPro" id="IPR002921">
    <property type="entry name" value="Fungal_lipase-type"/>
</dbReference>
<dbReference type="InterPro" id="IPR029058">
    <property type="entry name" value="AB_hydrolase_fold"/>
</dbReference>
<evidence type="ECO:0000256" key="11">
    <source>
        <dbReference type="SAM" id="MobiDB-lite"/>
    </source>
</evidence>
<feature type="region of interest" description="Disordered" evidence="11">
    <location>
        <begin position="1205"/>
        <end position="1240"/>
    </location>
</feature>
<feature type="compositionally biased region" description="Pro residues" evidence="11">
    <location>
        <begin position="1209"/>
        <end position="1218"/>
    </location>
</feature>
<dbReference type="EMBL" id="JAEHOE010000059">
    <property type="protein sequence ID" value="KAG2490690.1"/>
    <property type="molecule type" value="Genomic_DNA"/>
</dbReference>
<dbReference type="PROSITE" id="PS50005">
    <property type="entry name" value="TPR"/>
    <property type="match status" value="3"/>
</dbReference>
<keyword evidence="12" id="KW-1133">Transmembrane helix</keyword>
<dbReference type="GO" id="GO:0005737">
    <property type="term" value="C:cytoplasm"/>
    <property type="evidence" value="ECO:0007669"/>
    <property type="project" value="TreeGrafter"/>
</dbReference>
<evidence type="ECO:0000256" key="8">
    <source>
        <dbReference type="ARBA" id="ARBA00023175"/>
    </source>
</evidence>
<evidence type="ECO:0000256" key="4">
    <source>
        <dbReference type="ARBA" id="ARBA00022701"/>
    </source>
</evidence>